<evidence type="ECO:0000313" key="1">
    <source>
        <dbReference type="EMBL" id="RRJ88046.1"/>
    </source>
</evidence>
<dbReference type="AlphaFoldDB" id="A0A3P3W2C2"/>
<dbReference type="OrthoDB" id="2079210at2"/>
<accession>A0A3P3W2C2</accession>
<dbReference type="Pfam" id="PF13584">
    <property type="entry name" value="BatD"/>
    <property type="match status" value="1"/>
</dbReference>
<dbReference type="Proteomes" id="UP000275719">
    <property type="component" value="Unassembled WGS sequence"/>
</dbReference>
<dbReference type="InterPro" id="IPR025738">
    <property type="entry name" value="BatD"/>
</dbReference>
<organism evidence="1 2">
    <name type="scientific">Paenimyroides tangerinum</name>
    <dbReference type="NCBI Taxonomy" id="2488728"/>
    <lineage>
        <taxon>Bacteria</taxon>
        <taxon>Pseudomonadati</taxon>
        <taxon>Bacteroidota</taxon>
        <taxon>Flavobacteriia</taxon>
        <taxon>Flavobacteriales</taxon>
        <taxon>Flavobacteriaceae</taxon>
        <taxon>Paenimyroides</taxon>
    </lineage>
</organism>
<proteinExistence type="predicted"/>
<dbReference type="EMBL" id="RQVQ01000045">
    <property type="protein sequence ID" value="RRJ88046.1"/>
    <property type="molecule type" value="Genomic_DNA"/>
</dbReference>
<dbReference type="PANTHER" id="PTHR40940">
    <property type="entry name" value="PROTEIN BATD-RELATED"/>
    <property type="match status" value="1"/>
</dbReference>
<protein>
    <recommendedName>
        <fullName evidence="3">BatD protein</fullName>
    </recommendedName>
</protein>
<sequence length="283" mass="32138">MRFITNICCVLVLLLFSSVGWSQIIFEAEVSRDSIGINERFEVRFTMNQDGEDFNPPNFENFKVVVGPMHAVSYSRISGEASICISYSYYLFPEKKGDLEIGSATINFEGNVYESNVVSVKVGDAVQSEKDYIYGTKNDLEEIEKKVFLEREISNTNPFVNEPISVIYKLYVSNDFGVENVSLKSIPKYENFLIDIIKESEKLVVQEIEYKQKIYRYAVIREVVLVPLKEGELTLDPLELNLEIASTTGRLDIFGDLELITVEEVRSTGTSIINVKPLSDTIK</sequence>
<evidence type="ECO:0000313" key="2">
    <source>
        <dbReference type="Proteomes" id="UP000275719"/>
    </source>
</evidence>
<reference evidence="1 2" key="1">
    <citation type="submission" date="2018-11" db="EMBL/GenBank/DDBJ databases">
        <title>Flavobacterium sp. nov., YIM 102701-2 draft genome.</title>
        <authorList>
            <person name="Li G."/>
            <person name="Jiang Y."/>
        </authorList>
    </citation>
    <scope>NUCLEOTIDE SEQUENCE [LARGE SCALE GENOMIC DNA]</scope>
    <source>
        <strain evidence="1 2">YIM 102701-2</strain>
    </source>
</reference>
<gene>
    <name evidence="1" type="ORF">EG240_14305</name>
</gene>
<comment type="caution">
    <text evidence="1">The sequence shown here is derived from an EMBL/GenBank/DDBJ whole genome shotgun (WGS) entry which is preliminary data.</text>
</comment>
<evidence type="ECO:0008006" key="3">
    <source>
        <dbReference type="Google" id="ProtNLM"/>
    </source>
</evidence>
<dbReference type="PANTHER" id="PTHR40940:SF2">
    <property type="entry name" value="BATD"/>
    <property type="match status" value="1"/>
</dbReference>
<keyword evidence="2" id="KW-1185">Reference proteome</keyword>
<dbReference type="RefSeq" id="WP_125020036.1">
    <property type="nucleotide sequence ID" value="NZ_RQVQ01000045.1"/>
</dbReference>
<name>A0A3P3W2C2_9FLAO</name>